<name>A0A9D4UQW8_ADICA</name>
<protein>
    <submittedName>
        <fullName evidence="1">Uncharacterized protein</fullName>
    </submittedName>
</protein>
<dbReference type="EMBL" id="JABFUD020000012">
    <property type="protein sequence ID" value="KAI5072814.1"/>
    <property type="molecule type" value="Genomic_DNA"/>
</dbReference>
<sequence>MKQNPQVGSRAEDPLLSIAECYAPSPSTAYYPPIFLPPSSFPAIPSPSPMPAAAAVATSPHSSLPKAAIIGGSVAGAVVALAVTATIISTVAGKAGLSCLLAPLLKLLTSLGSTVTGPCAKLNSFCSDLQQWIRTKEGSDYKTADAPGKADRDIDLSLARRSPEAVITKAETAASTHVYSLAKLPLHDVQPGTSAQSFLTTQVNEIADKELKKQKALIMEPLNQNVASEAQAYFESLYSATSNASCDELKALRSSAQAAYLDEIGKLKASAEHIAGNADGARMYGEDVINSSSVGSEYAAEIKRLQNLKNGPLEAGVLMLNRELAQSSSSGREVYIHHEQDSNQYMPRSDAGGHRGVLNPIIETLSDASEFQEEKDAIVPSQRVADWQNMSSVGLIPPRAAAGAEGHAIQPTAGPIVPIPTKAITPLPTRMMAPSTVAAAAARKSAWQPAQQRKKSTTNLGRMLFSCKISAYKLHFFTSCRSGGSYGSSPSPSHAGNDLPLYNSDSYVEMHELDLDSNNKESNYYNNAFASHPSINYGGNKHVGLLASSSAPIRHHYNIANVQNQQSITNSITSTNGSYSQAPLESLDYGNPFDGVV</sequence>
<evidence type="ECO:0000313" key="1">
    <source>
        <dbReference type="EMBL" id="KAI5072182.1"/>
    </source>
</evidence>
<dbReference type="Proteomes" id="UP000886520">
    <property type="component" value="Chromosome 12"/>
</dbReference>
<proteinExistence type="predicted"/>
<dbReference type="AlphaFoldDB" id="A0A9D4UQW8"/>
<keyword evidence="3" id="KW-1185">Reference proteome</keyword>
<evidence type="ECO:0000313" key="3">
    <source>
        <dbReference type="Proteomes" id="UP000886520"/>
    </source>
</evidence>
<comment type="caution">
    <text evidence="1">The sequence shown here is derived from an EMBL/GenBank/DDBJ whole genome shotgun (WGS) entry which is preliminary data.</text>
</comment>
<evidence type="ECO:0000313" key="2">
    <source>
        <dbReference type="EMBL" id="KAI5072814.1"/>
    </source>
</evidence>
<reference evidence="1" key="1">
    <citation type="submission" date="2021-01" db="EMBL/GenBank/DDBJ databases">
        <title>Adiantum capillus-veneris genome.</title>
        <authorList>
            <person name="Fang Y."/>
            <person name="Liao Q."/>
        </authorList>
    </citation>
    <scope>NUCLEOTIDE SEQUENCE</scope>
    <source>
        <strain evidence="1">H3</strain>
        <tissue evidence="1">Leaf</tissue>
    </source>
</reference>
<dbReference type="OrthoDB" id="1982354at2759"/>
<organism evidence="1 3">
    <name type="scientific">Adiantum capillus-veneris</name>
    <name type="common">Maidenhair fern</name>
    <dbReference type="NCBI Taxonomy" id="13818"/>
    <lineage>
        <taxon>Eukaryota</taxon>
        <taxon>Viridiplantae</taxon>
        <taxon>Streptophyta</taxon>
        <taxon>Embryophyta</taxon>
        <taxon>Tracheophyta</taxon>
        <taxon>Polypodiopsida</taxon>
        <taxon>Polypodiidae</taxon>
        <taxon>Polypodiales</taxon>
        <taxon>Pteridineae</taxon>
        <taxon>Pteridaceae</taxon>
        <taxon>Vittarioideae</taxon>
        <taxon>Adiantum</taxon>
    </lineage>
</organism>
<gene>
    <name evidence="1" type="ORF">GOP47_0012288</name>
    <name evidence="2" type="ORF">GOP47_0012920</name>
</gene>
<dbReference type="EMBL" id="JABFUD020000012">
    <property type="protein sequence ID" value="KAI5072182.1"/>
    <property type="molecule type" value="Genomic_DNA"/>
</dbReference>
<accession>A0A9D4UQW8</accession>